<evidence type="ECO:0000313" key="2">
    <source>
        <dbReference type="Proteomes" id="UP000176204"/>
    </source>
</evidence>
<name>A0A1C7PFK9_9BACT</name>
<dbReference type="Proteomes" id="UP000176204">
    <property type="component" value="Chromosome I"/>
</dbReference>
<dbReference type="RefSeq" id="WP_067776580.1">
    <property type="nucleotide sequence ID" value="NZ_LIGX01000028.1"/>
</dbReference>
<gene>
    <name evidence="1" type="ORF">PYTT_0550</name>
</gene>
<sequence length="219" mass="24601">MTYHNSDLPDARIDYVNHLHEQVQQMAVRTWQMAVVLGHTLREINVQCKHGEWGKLFKNSRSKSNAKLISHFNFGEKQAGNYMAVYDAAVEAAKRISEERAAAVMQMLATRPGQDFYQALGEISQASTIKEFLAEVVDDSESRGAKHSKANMRDAMEEAHNAPVVSEQDAQRDAANLVTMMGEFVEKLAPLCSRSFNKAIADQFRSYSKRLDAIGYKQA</sequence>
<protein>
    <submittedName>
        <fullName evidence="1">Uncharacterized protein</fullName>
    </submittedName>
</protein>
<organism evidence="1 2">
    <name type="scientific">Akkermansia glycaniphila</name>
    <dbReference type="NCBI Taxonomy" id="1679444"/>
    <lineage>
        <taxon>Bacteria</taxon>
        <taxon>Pseudomonadati</taxon>
        <taxon>Verrucomicrobiota</taxon>
        <taxon>Verrucomicrobiia</taxon>
        <taxon>Verrucomicrobiales</taxon>
        <taxon>Akkermansiaceae</taxon>
        <taxon>Akkermansia</taxon>
    </lineage>
</organism>
<dbReference type="OrthoDB" id="1621790at2"/>
<dbReference type="AlphaFoldDB" id="A0A1C7PFK9"/>
<dbReference type="EMBL" id="LT629973">
    <property type="protein sequence ID" value="SEH76431.1"/>
    <property type="molecule type" value="Genomic_DNA"/>
</dbReference>
<evidence type="ECO:0000313" key="1">
    <source>
        <dbReference type="EMBL" id="SEH76431.1"/>
    </source>
</evidence>
<keyword evidence="2" id="KW-1185">Reference proteome</keyword>
<reference evidence="2" key="1">
    <citation type="submission" date="2016-09" db="EMBL/GenBank/DDBJ databases">
        <authorList>
            <person name="Koehorst J."/>
        </authorList>
    </citation>
    <scope>NUCLEOTIDE SEQUENCE [LARGE SCALE GENOMIC DNA]</scope>
</reference>
<accession>A0A1C7PFK9</accession>
<proteinExistence type="predicted"/>
<dbReference type="KEGG" id="agl:PYTT_0550"/>